<sequence length="252" mass="27648">MSRDQLISVFVLLFHVSLGARFNATDIRVEATAIANRIQEERCKKENHTIFPVYWMEGVAPALPSLEERLNQSSTDPCGAFGYESRFNYTTASLKLAVQEAYKEAMNEDNPHPFPIGMECPLIACNASNPDIVGIRCFFNTYSPPAASSTTKASFKTAESATMRAESLCVLLLVFVGLAMVLSFDTRRFRAADSSVVVLVAEVVEEAPLEVEEAPVDGPPEETPPEGDGEHASVVTKTIEATMKKKTRSFMV</sequence>
<name>A0AA39LTZ8_9BILA</name>
<evidence type="ECO:0000313" key="5">
    <source>
        <dbReference type="Proteomes" id="UP001175271"/>
    </source>
</evidence>
<keyword evidence="3" id="KW-0732">Signal</keyword>
<feature type="region of interest" description="Disordered" evidence="1">
    <location>
        <begin position="210"/>
        <end position="231"/>
    </location>
</feature>
<evidence type="ECO:0000313" key="4">
    <source>
        <dbReference type="EMBL" id="KAK0409265.1"/>
    </source>
</evidence>
<proteinExistence type="predicted"/>
<accession>A0AA39LTZ8</accession>
<keyword evidence="2" id="KW-0472">Membrane</keyword>
<gene>
    <name evidence="4" type="ORF">QR680_004443</name>
</gene>
<protein>
    <recommendedName>
        <fullName evidence="6">SCP domain-containing protein</fullName>
    </recommendedName>
</protein>
<dbReference type="Proteomes" id="UP001175271">
    <property type="component" value="Unassembled WGS sequence"/>
</dbReference>
<dbReference type="AlphaFoldDB" id="A0AA39LTZ8"/>
<feature type="transmembrane region" description="Helical" evidence="2">
    <location>
        <begin position="165"/>
        <end position="184"/>
    </location>
</feature>
<keyword evidence="2" id="KW-0812">Transmembrane</keyword>
<feature type="signal peptide" evidence="3">
    <location>
        <begin position="1"/>
        <end position="19"/>
    </location>
</feature>
<evidence type="ECO:0000256" key="2">
    <source>
        <dbReference type="SAM" id="Phobius"/>
    </source>
</evidence>
<evidence type="ECO:0000256" key="1">
    <source>
        <dbReference type="SAM" id="MobiDB-lite"/>
    </source>
</evidence>
<dbReference type="EMBL" id="JAUCMV010000003">
    <property type="protein sequence ID" value="KAK0409265.1"/>
    <property type="molecule type" value="Genomic_DNA"/>
</dbReference>
<organism evidence="4 5">
    <name type="scientific">Steinernema hermaphroditum</name>
    <dbReference type="NCBI Taxonomy" id="289476"/>
    <lineage>
        <taxon>Eukaryota</taxon>
        <taxon>Metazoa</taxon>
        <taxon>Ecdysozoa</taxon>
        <taxon>Nematoda</taxon>
        <taxon>Chromadorea</taxon>
        <taxon>Rhabditida</taxon>
        <taxon>Tylenchina</taxon>
        <taxon>Panagrolaimomorpha</taxon>
        <taxon>Strongyloidoidea</taxon>
        <taxon>Steinernematidae</taxon>
        <taxon>Steinernema</taxon>
    </lineage>
</organism>
<comment type="caution">
    <text evidence="4">The sequence shown here is derived from an EMBL/GenBank/DDBJ whole genome shotgun (WGS) entry which is preliminary data.</text>
</comment>
<keyword evidence="2" id="KW-1133">Transmembrane helix</keyword>
<reference evidence="4" key="1">
    <citation type="submission" date="2023-06" db="EMBL/GenBank/DDBJ databases">
        <title>Genomic analysis of the entomopathogenic nematode Steinernema hermaphroditum.</title>
        <authorList>
            <person name="Schwarz E.M."/>
            <person name="Heppert J.K."/>
            <person name="Baniya A."/>
            <person name="Schwartz H.T."/>
            <person name="Tan C.-H."/>
            <person name="Antoshechkin I."/>
            <person name="Sternberg P.W."/>
            <person name="Goodrich-Blair H."/>
            <person name="Dillman A.R."/>
        </authorList>
    </citation>
    <scope>NUCLEOTIDE SEQUENCE</scope>
    <source>
        <strain evidence="4">PS9179</strain>
        <tissue evidence="4">Whole animal</tissue>
    </source>
</reference>
<feature type="chain" id="PRO_5041277517" description="SCP domain-containing protein" evidence="3">
    <location>
        <begin position="20"/>
        <end position="252"/>
    </location>
</feature>
<evidence type="ECO:0008006" key="6">
    <source>
        <dbReference type="Google" id="ProtNLM"/>
    </source>
</evidence>
<feature type="compositionally biased region" description="Acidic residues" evidence="1">
    <location>
        <begin position="210"/>
        <end position="227"/>
    </location>
</feature>
<evidence type="ECO:0000256" key="3">
    <source>
        <dbReference type="SAM" id="SignalP"/>
    </source>
</evidence>
<keyword evidence="5" id="KW-1185">Reference proteome</keyword>